<evidence type="ECO:0000313" key="2">
    <source>
        <dbReference type="EMBL" id="KZO92851.1"/>
    </source>
</evidence>
<reference evidence="2 3" key="1">
    <citation type="journal article" date="2016" name="Mol. Biol. Evol.">
        <title>Comparative Genomics of Early-Diverging Mushroom-Forming Fungi Provides Insights into the Origins of Lignocellulose Decay Capabilities.</title>
        <authorList>
            <person name="Nagy L.G."/>
            <person name="Riley R."/>
            <person name="Tritt A."/>
            <person name="Adam C."/>
            <person name="Daum C."/>
            <person name="Floudas D."/>
            <person name="Sun H."/>
            <person name="Yadav J.S."/>
            <person name="Pangilinan J."/>
            <person name="Larsson K.H."/>
            <person name="Matsuura K."/>
            <person name="Barry K."/>
            <person name="Labutti K."/>
            <person name="Kuo R."/>
            <person name="Ohm R.A."/>
            <person name="Bhattacharya S.S."/>
            <person name="Shirouzu T."/>
            <person name="Yoshinaga Y."/>
            <person name="Martin F.M."/>
            <person name="Grigoriev I.V."/>
            <person name="Hibbett D.S."/>
        </authorList>
    </citation>
    <scope>NUCLEOTIDE SEQUENCE [LARGE SCALE GENOMIC DNA]</scope>
    <source>
        <strain evidence="2 3">TUFC12733</strain>
    </source>
</reference>
<sequence length="160" mass="16460">MTTNMQLEPTPLGETTAPAFENAQEGGAKERTEDAAPVTQAADTACVDPLTDTPTTNTTTGGAMTSEPEGLPSTSTSTSETPPAAPKGGSSDRQGSLDGGKRAKVPGMSGHVLENHENAPTFKEKVQGFAKVFRGSTLGNKQLKEEGKAVLAGERKLSSS</sequence>
<dbReference type="Proteomes" id="UP000076738">
    <property type="component" value="Unassembled WGS sequence"/>
</dbReference>
<name>A0A167IQ84_CALVF</name>
<feature type="compositionally biased region" description="Basic and acidic residues" evidence="1">
    <location>
        <begin position="113"/>
        <end position="122"/>
    </location>
</feature>
<feature type="compositionally biased region" description="Low complexity" evidence="1">
    <location>
        <begin position="51"/>
        <end position="82"/>
    </location>
</feature>
<keyword evidence="3" id="KW-1185">Reference proteome</keyword>
<gene>
    <name evidence="2" type="ORF">CALVIDRAFT_601136</name>
</gene>
<dbReference type="OrthoDB" id="3361009at2759"/>
<dbReference type="AlphaFoldDB" id="A0A167IQ84"/>
<evidence type="ECO:0000256" key="1">
    <source>
        <dbReference type="SAM" id="MobiDB-lite"/>
    </source>
</evidence>
<protein>
    <submittedName>
        <fullName evidence="2">Uncharacterized protein</fullName>
    </submittedName>
</protein>
<organism evidence="2 3">
    <name type="scientific">Calocera viscosa (strain TUFC12733)</name>
    <dbReference type="NCBI Taxonomy" id="1330018"/>
    <lineage>
        <taxon>Eukaryota</taxon>
        <taxon>Fungi</taxon>
        <taxon>Dikarya</taxon>
        <taxon>Basidiomycota</taxon>
        <taxon>Agaricomycotina</taxon>
        <taxon>Dacrymycetes</taxon>
        <taxon>Dacrymycetales</taxon>
        <taxon>Dacrymycetaceae</taxon>
        <taxon>Calocera</taxon>
    </lineage>
</organism>
<dbReference type="EMBL" id="KV417306">
    <property type="protein sequence ID" value="KZO92851.1"/>
    <property type="molecule type" value="Genomic_DNA"/>
</dbReference>
<evidence type="ECO:0000313" key="3">
    <source>
        <dbReference type="Proteomes" id="UP000076738"/>
    </source>
</evidence>
<feature type="region of interest" description="Disordered" evidence="1">
    <location>
        <begin position="1"/>
        <end position="122"/>
    </location>
</feature>
<proteinExistence type="predicted"/>
<accession>A0A167IQ84</accession>